<accession>A0AAD9Q732</accession>
<dbReference type="Proteomes" id="UP001249851">
    <property type="component" value="Unassembled WGS sequence"/>
</dbReference>
<dbReference type="EMBL" id="JARQWQ010000061">
    <property type="protein sequence ID" value="KAK2555576.1"/>
    <property type="molecule type" value="Genomic_DNA"/>
</dbReference>
<gene>
    <name evidence="2" type="ORF">P5673_022590</name>
</gene>
<evidence type="ECO:0000313" key="2">
    <source>
        <dbReference type="EMBL" id="KAK2555576.1"/>
    </source>
</evidence>
<name>A0AAD9Q732_ACRCE</name>
<feature type="compositionally biased region" description="Polar residues" evidence="1">
    <location>
        <begin position="390"/>
        <end position="401"/>
    </location>
</feature>
<reference evidence="2" key="2">
    <citation type="journal article" date="2023" name="Science">
        <title>Genomic signatures of disease resistance in endangered staghorn corals.</title>
        <authorList>
            <person name="Vollmer S.V."/>
            <person name="Selwyn J.D."/>
            <person name="Despard B.A."/>
            <person name="Roesel C.L."/>
        </authorList>
    </citation>
    <scope>NUCLEOTIDE SEQUENCE</scope>
    <source>
        <strain evidence="2">K2</strain>
    </source>
</reference>
<feature type="region of interest" description="Disordered" evidence="1">
    <location>
        <begin position="240"/>
        <end position="287"/>
    </location>
</feature>
<keyword evidence="3" id="KW-1185">Reference proteome</keyword>
<reference evidence="2" key="1">
    <citation type="journal article" date="2023" name="G3 (Bethesda)">
        <title>Whole genome assembly and annotation of the endangered Caribbean coral Acropora cervicornis.</title>
        <authorList>
            <person name="Selwyn J.D."/>
            <person name="Vollmer S.V."/>
        </authorList>
    </citation>
    <scope>NUCLEOTIDE SEQUENCE</scope>
    <source>
        <strain evidence="2">K2</strain>
    </source>
</reference>
<dbReference type="AlphaFoldDB" id="A0AAD9Q732"/>
<feature type="compositionally biased region" description="Low complexity" evidence="1">
    <location>
        <begin position="374"/>
        <end position="389"/>
    </location>
</feature>
<evidence type="ECO:0000256" key="1">
    <source>
        <dbReference type="SAM" id="MobiDB-lite"/>
    </source>
</evidence>
<proteinExistence type="predicted"/>
<feature type="compositionally biased region" description="Acidic residues" evidence="1">
    <location>
        <begin position="99"/>
        <end position="108"/>
    </location>
</feature>
<feature type="region of interest" description="Disordered" evidence="1">
    <location>
        <begin position="374"/>
        <end position="409"/>
    </location>
</feature>
<feature type="region of interest" description="Disordered" evidence="1">
    <location>
        <begin position="73"/>
        <end position="115"/>
    </location>
</feature>
<sequence>MAAFRASVNKRYPDDEDSCMSCLTTTEYCCLRCKWALCNKCSVPEENEDTPGWKPGKSVAYCEPCWKEVAGNNGGKPKPNVTQGRSISPHIAMPRNSDAEESSEEESDAVSIASKSVKSKTGRRSQWTVDQIDDFIEIDINNENFKEKLIFQNTKFQRNSSIYQQIQKKLKARCAERNEEFNFSVNQLRSKFKKLVGECKKVALTVKTASGIENFIRDRGYGTTFNNLYSLVKTRDSCNPDKAVEPSASLTAKGSGDESEVLDVNTDSSTSGEKEQKKFVPVRKNRKRKQTDDNCTLIEAFQLMRGMLENDPTRDLIAMMREDMERSRQHELRLMHVFMGTSSASLGSPYAPTMYPGYFPGEFPSLQGCQFHPVAPSTVSQSSATQSQARGSSPSTDSFISEGSVYLPL</sequence>
<protein>
    <submittedName>
        <fullName evidence="2">Uncharacterized protein</fullName>
    </submittedName>
</protein>
<organism evidence="2 3">
    <name type="scientific">Acropora cervicornis</name>
    <name type="common">Staghorn coral</name>
    <dbReference type="NCBI Taxonomy" id="6130"/>
    <lineage>
        <taxon>Eukaryota</taxon>
        <taxon>Metazoa</taxon>
        <taxon>Cnidaria</taxon>
        <taxon>Anthozoa</taxon>
        <taxon>Hexacorallia</taxon>
        <taxon>Scleractinia</taxon>
        <taxon>Astrocoeniina</taxon>
        <taxon>Acroporidae</taxon>
        <taxon>Acropora</taxon>
    </lineage>
</organism>
<evidence type="ECO:0000313" key="3">
    <source>
        <dbReference type="Proteomes" id="UP001249851"/>
    </source>
</evidence>
<comment type="caution">
    <text evidence="2">The sequence shown here is derived from an EMBL/GenBank/DDBJ whole genome shotgun (WGS) entry which is preliminary data.</text>
</comment>